<dbReference type="GO" id="GO:0016787">
    <property type="term" value="F:hydrolase activity"/>
    <property type="evidence" value="ECO:0007669"/>
    <property type="project" value="UniProtKB-KW"/>
</dbReference>
<keyword evidence="2" id="KW-0378">Hydrolase</keyword>
<evidence type="ECO:0000313" key="8">
    <source>
        <dbReference type="EMBL" id="TDT41576.1"/>
    </source>
</evidence>
<dbReference type="Pfam" id="PF00271">
    <property type="entry name" value="Helicase_C"/>
    <property type="match status" value="1"/>
</dbReference>
<reference evidence="8 9" key="1">
    <citation type="submission" date="2019-03" db="EMBL/GenBank/DDBJ databases">
        <title>Genomic Encyclopedia of Type Strains, Phase IV (KMG-IV): sequencing the most valuable type-strain genomes for metagenomic binning, comparative biology and taxonomic classification.</title>
        <authorList>
            <person name="Goeker M."/>
        </authorList>
    </citation>
    <scope>NUCLEOTIDE SEQUENCE [LARGE SCALE GENOMIC DNA]</scope>
    <source>
        <strain evidence="8 9">DSM 15505</strain>
    </source>
</reference>
<dbReference type="InterPro" id="IPR011709">
    <property type="entry name" value="DEAD-box_helicase_OB_fold"/>
</dbReference>
<dbReference type="InterPro" id="IPR048333">
    <property type="entry name" value="HA2_WH"/>
</dbReference>
<dbReference type="RefSeq" id="WP_133735934.1">
    <property type="nucleotide sequence ID" value="NZ_SOAX01000003.1"/>
</dbReference>
<dbReference type="PANTHER" id="PTHR18934">
    <property type="entry name" value="ATP-DEPENDENT RNA HELICASE"/>
    <property type="match status" value="1"/>
</dbReference>
<dbReference type="InterPro" id="IPR003593">
    <property type="entry name" value="AAA+_ATPase"/>
</dbReference>
<accession>A0A4R7JUP2</accession>
<dbReference type="FunFam" id="1.20.120.1080:FF:000005">
    <property type="entry name" value="ATP-dependent helicase HrpA"/>
    <property type="match status" value="1"/>
</dbReference>
<comment type="caution">
    <text evidence="8">The sequence shown here is derived from an EMBL/GenBank/DDBJ whole genome shotgun (WGS) entry which is preliminary data.</text>
</comment>
<evidence type="ECO:0000259" key="6">
    <source>
        <dbReference type="PROSITE" id="PS51192"/>
    </source>
</evidence>
<dbReference type="InterPro" id="IPR010222">
    <property type="entry name" value="RNA_helicase_HrpA"/>
</dbReference>
<keyword evidence="3 8" id="KW-0347">Helicase</keyword>
<evidence type="ECO:0000256" key="2">
    <source>
        <dbReference type="ARBA" id="ARBA00022801"/>
    </source>
</evidence>
<dbReference type="Pfam" id="PF00270">
    <property type="entry name" value="DEAD"/>
    <property type="match status" value="1"/>
</dbReference>
<feature type="region of interest" description="Disordered" evidence="5">
    <location>
        <begin position="523"/>
        <end position="546"/>
    </location>
</feature>
<dbReference type="InterPro" id="IPR014001">
    <property type="entry name" value="Helicase_ATP-bd"/>
</dbReference>
<dbReference type="GO" id="GO:0005524">
    <property type="term" value="F:ATP binding"/>
    <property type="evidence" value="ECO:0007669"/>
    <property type="project" value="UniProtKB-KW"/>
</dbReference>
<gene>
    <name evidence="8" type="ORF">DES49_1672</name>
</gene>
<evidence type="ECO:0000256" key="3">
    <source>
        <dbReference type="ARBA" id="ARBA00022806"/>
    </source>
</evidence>
<protein>
    <submittedName>
        <fullName evidence="8">ATP-dependent helicase HrpA</fullName>
    </submittedName>
</protein>
<dbReference type="NCBIfam" id="TIGR01967">
    <property type="entry name" value="DEAH_box_HrpA"/>
    <property type="match status" value="1"/>
</dbReference>
<dbReference type="CDD" id="cd18791">
    <property type="entry name" value="SF2_C_RHA"/>
    <property type="match status" value="1"/>
</dbReference>
<evidence type="ECO:0000313" key="9">
    <source>
        <dbReference type="Proteomes" id="UP000295830"/>
    </source>
</evidence>
<evidence type="ECO:0000259" key="7">
    <source>
        <dbReference type="PROSITE" id="PS51194"/>
    </source>
</evidence>
<sequence length="1304" mass="148304">MSKKEPDWRAQVKQSLGDCRQWEAARILRLLGRGNPEAKDREKIDSLLADGKAAVERRDGLVPAISYPESLPVAERVADVRGLLETNQVVIVAGETGSGKTTQLPKIALEAGRGRRGLIGHTQPRRIAARTVAQRLAEELETRVGDRVGYQVRFSDQSSESSLVKVMTDGILLNELTRDRFLDRYDTIIVDEAHERSLNIDFLLGALKRILPKRPDLRVIITSATIELERFSAFFGNAPVLEVSGRTWPVEVRYRPLADQEEAEAGWPGAIESIVHEIEDYERDQGKGPGDILVFLPGERDIRQVSKELRHADLRHTEVLPLYARLSNQEQNRVFQAHGGRRIVLATNVAETSLTVPGIHYVIDTGLARLSRYSVRSKMQRLPIEPVSQASAEQRKGRCGRVAPGICFRLYDETDFLNRPEHTDPEIRRTNLASVILQMVNMGLGEVKRFPFIDPPDSRLVNDGYKLLEELGAVDRKRKLTKAGHRMAKLPVDPRLARMLMAGEETGSLAEVAIIAAGLSIQDPRERPGDRQQAADQAHAEFSDPSSDFNGLLNLWSAWEDQRQELSTNQLQKWCRKRFLNFLRMREWRDIHRQILLLAREQGMRLNQQPSDFGAVHRALLAGLLGNVAVKEEKNQFLGTRNRRLKVFPGSALAKKPPKWIVAAEIVETSQVFARMVARIEPEWIEPLASHVVKRHYQEPHWEKTRAQVIAFESVTLYGLTVVSGRRVGYARIDPALSRELFIRRALVEGEYETQAPFVVANRELVETVESLEDKVRRRDLLVDEETLVRFYTERLPETIVSGRHFESWWKELSETELKDFYLSESDVLQRSPEEAGVTLYPDELEWHGLRFELRYHFEPGSAEDGVSIRVPLMALKQLPVERLGWLVPGLLRDKAIALIKSLPKSLRRNFVPVPDFADAALANLTPCNEPLTERLGAELTRMTGVKIPLDAWDIEALPPHLRMNVQVLDEQGNVLDQGRDVQALIARHEEDAHRALETSMDSRSSDAGQEETGEASDRGAGYWPGGELPESVETEQGGMRVRVYPVLEDEGREVRESRVLDPVRAWHINRRGLARLVINRLGNSLRDLDRKLPGFHEAALLFAPVGRKSELLDDLLIATAQAHFFGNGDLPRSETALEECLKQRKGDFHQALEEKSRLLHELLTPYHQVMKGLKGQVPLNVAQSMADLKFQMGQLIHPGFMADTPPEWLVHFPRYMEAALIRLEKMPREAGRERAFLAEFAPFWQRYVERRQALATQGIEDEALITYRWMLEEYRVSYFAQQLGTAVSVSPQRLNRQWEKVRR</sequence>
<dbReference type="SMART" id="SM00490">
    <property type="entry name" value="HELICc"/>
    <property type="match status" value="1"/>
</dbReference>
<feature type="region of interest" description="Disordered" evidence="5">
    <location>
        <begin position="996"/>
        <end position="1036"/>
    </location>
</feature>
<feature type="domain" description="Helicase C-terminal" evidence="7">
    <location>
        <begin position="273"/>
        <end position="443"/>
    </location>
</feature>
<dbReference type="OrthoDB" id="9805617at2"/>
<evidence type="ECO:0000256" key="1">
    <source>
        <dbReference type="ARBA" id="ARBA00022741"/>
    </source>
</evidence>
<dbReference type="PROSITE" id="PS51192">
    <property type="entry name" value="HELICASE_ATP_BIND_1"/>
    <property type="match status" value="1"/>
</dbReference>
<keyword evidence="1" id="KW-0547">Nucleotide-binding</keyword>
<dbReference type="InterPro" id="IPR024590">
    <property type="entry name" value="HrpA_C"/>
</dbReference>
<keyword evidence="4" id="KW-0067">ATP-binding</keyword>
<dbReference type="EMBL" id="SOAX01000003">
    <property type="protein sequence ID" value="TDT41576.1"/>
    <property type="molecule type" value="Genomic_DNA"/>
</dbReference>
<dbReference type="InterPro" id="IPR027417">
    <property type="entry name" value="P-loop_NTPase"/>
</dbReference>
<organism evidence="8 9">
    <name type="scientific">Halospina denitrificans</name>
    <dbReference type="NCBI Taxonomy" id="332522"/>
    <lineage>
        <taxon>Bacteria</taxon>
        <taxon>Pseudomonadati</taxon>
        <taxon>Pseudomonadota</taxon>
        <taxon>Gammaproteobacteria</taxon>
        <taxon>Halospina</taxon>
    </lineage>
</organism>
<dbReference type="NCBIfam" id="NF008348">
    <property type="entry name" value="PRK11131.1"/>
    <property type="match status" value="1"/>
</dbReference>
<dbReference type="GO" id="GO:0003724">
    <property type="term" value="F:RNA helicase activity"/>
    <property type="evidence" value="ECO:0007669"/>
    <property type="project" value="InterPro"/>
</dbReference>
<dbReference type="SMART" id="SM00847">
    <property type="entry name" value="HA2"/>
    <property type="match status" value="1"/>
</dbReference>
<dbReference type="SMART" id="SM00487">
    <property type="entry name" value="DEXDc"/>
    <property type="match status" value="1"/>
</dbReference>
<dbReference type="PANTHER" id="PTHR18934:SF99">
    <property type="entry name" value="ATP-DEPENDENT RNA HELICASE DHX37-RELATED"/>
    <property type="match status" value="1"/>
</dbReference>
<dbReference type="InterPro" id="IPR011545">
    <property type="entry name" value="DEAD/DEAH_box_helicase_dom"/>
</dbReference>
<name>A0A4R7JUP2_9GAMM</name>
<dbReference type="Proteomes" id="UP000295830">
    <property type="component" value="Unassembled WGS sequence"/>
</dbReference>
<evidence type="ECO:0000256" key="4">
    <source>
        <dbReference type="ARBA" id="ARBA00022840"/>
    </source>
</evidence>
<dbReference type="Pfam" id="PF07717">
    <property type="entry name" value="OB_NTP_bind"/>
    <property type="match status" value="1"/>
</dbReference>
<dbReference type="PROSITE" id="PS51194">
    <property type="entry name" value="HELICASE_CTER"/>
    <property type="match status" value="1"/>
</dbReference>
<dbReference type="Gene3D" id="1.20.120.1080">
    <property type="match status" value="1"/>
</dbReference>
<dbReference type="Pfam" id="PF21010">
    <property type="entry name" value="HA2_C"/>
    <property type="match status" value="1"/>
</dbReference>
<proteinExistence type="predicted"/>
<dbReference type="Gene3D" id="3.40.50.300">
    <property type="entry name" value="P-loop containing nucleotide triphosphate hydrolases"/>
    <property type="match status" value="2"/>
</dbReference>
<feature type="domain" description="Helicase ATP-binding" evidence="6">
    <location>
        <begin position="81"/>
        <end position="244"/>
    </location>
</feature>
<dbReference type="InterPro" id="IPR007502">
    <property type="entry name" value="Helicase-assoc_dom"/>
</dbReference>
<dbReference type="Pfam" id="PF04408">
    <property type="entry name" value="WHD_HA2"/>
    <property type="match status" value="1"/>
</dbReference>
<dbReference type="InterPro" id="IPR001650">
    <property type="entry name" value="Helicase_C-like"/>
</dbReference>
<evidence type="ECO:0000256" key="5">
    <source>
        <dbReference type="SAM" id="MobiDB-lite"/>
    </source>
</evidence>
<dbReference type="Pfam" id="PF11898">
    <property type="entry name" value="DUF3418"/>
    <property type="match status" value="1"/>
</dbReference>
<keyword evidence="9" id="KW-1185">Reference proteome</keyword>
<dbReference type="GO" id="GO:0003723">
    <property type="term" value="F:RNA binding"/>
    <property type="evidence" value="ECO:0007669"/>
    <property type="project" value="TreeGrafter"/>
</dbReference>
<dbReference type="SUPFAM" id="SSF52540">
    <property type="entry name" value="P-loop containing nucleoside triphosphate hydrolases"/>
    <property type="match status" value="1"/>
</dbReference>
<dbReference type="SMART" id="SM00382">
    <property type="entry name" value="AAA"/>
    <property type="match status" value="1"/>
</dbReference>